<evidence type="ECO:0000313" key="2">
    <source>
        <dbReference type="EMBL" id="ADC90146.1"/>
    </source>
</evidence>
<dbReference type="InterPro" id="IPR039261">
    <property type="entry name" value="FNR_nucleotide-bd"/>
</dbReference>
<dbReference type="Gene3D" id="2.10.240.10">
    <property type="entry name" value="Dihydroorotate dehydrogenase, electron transfer subunit"/>
    <property type="match status" value="1"/>
</dbReference>
<keyword evidence="3" id="KW-1185">Reference proteome</keyword>
<gene>
    <name evidence="2" type="ordered locus">Thal_1517</name>
</gene>
<feature type="domain" description="Dihydroorotate dehydrogenase electron transfer subunit iron-sulphur cluster binding" evidence="1">
    <location>
        <begin position="185"/>
        <end position="222"/>
    </location>
</feature>
<sequence length="258" mass="29304">MFPILEKSLLREDFLLLKIRAPHLLSAKPGQLVILQPHELSERIPVCILDLWEEGFWCLLQVVGRTTLQIKEEVESFYYVGGPIGKPFPIKNYGKVVFYTTGWGVAPAFNVGRALKKEGCSLQLFYTGPGEPPMYHKLREVFEVIETQETPPPVDADLWVSAGSNELSRYLVSLGKGVPHIALVNTYMLDAVGLCLVCRVTVKGSTQLACVDGPWFPAEEVDWENLLERETLYRQEEELALEEYLKELRRRKNKPAEV</sequence>
<dbReference type="SUPFAM" id="SSF52343">
    <property type="entry name" value="Ferredoxin reductase-like, C-terminal NADP-linked domain"/>
    <property type="match status" value="1"/>
</dbReference>
<dbReference type="PANTHER" id="PTHR43513">
    <property type="entry name" value="DIHYDROOROTATE DEHYDROGENASE B (NAD(+)), ELECTRON TRANSFER SUBUNIT"/>
    <property type="match status" value="1"/>
</dbReference>
<dbReference type="InterPro" id="IPR019480">
    <property type="entry name" value="Dihydroorotate_DH_Fe-S-bd"/>
</dbReference>
<dbReference type="InterPro" id="IPR037117">
    <property type="entry name" value="Dihydroorotate_DH_ele_sf"/>
</dbReference>
<organism evidence="2 3">
    <name type="scientific">Thermocrinis albus (strain DSM 14484 / JCM 11386 / HI 11/12)</name>
    <dbReference type="NCBI Taxonomy" id="638303"/>
    <lineage>
        <taxon>Bacteria</taxon>
        <taxon>Pseudomonadati</taxon>
        <taxon>Aquificota</taxon>
        <taxon>Aquificia</taxon>
        <taxon>Aquificales</taxon>
        <taxon>Aquificaceae</taxon>
        <taxon>Thermocrinis</taxon>
    </lineage>
</organism>
<dbReference type="PANTHER" id="PTHR43513:SF3">
    <property type="entry name" value="DIHYDROOROTATE DEHYDROGENASE B (NAD(+)), ELECTRON TRANSFER SUBUNIT-RELATED"/>
    <property type="match status" value="1"/>
</dbReference>
<protein>
    <submittedName>
        <fullName evidence="2">Dihydroorotate dehydrogenase, electron transfer subunit, iron-sulphur cluster binding domain protein</fullName>
    </submittedName>
</protein>
<name>D3SN16_THEAH</name>
<dbReference type="STRING" id="638303.Thal_1517"/>
<evidence type="ECO:0000259" key="1">
    <source>
        <dbReference type="Pfam" id="PF10418"/>
    </source>
</evidence>
<dbReference type="Proteomes" id="UP000002043">
    <property type="component" value="Chromosome"/>
</dbReference>
<reference evidence="3" key="1">
    <citation type="journal article" date="2010" name="Stand. Genomic Sci.">
        <title>Complete genome sequence of Thermocrinis albus type strain (HI 11/12T).</title>
        <authorList>
            <person name="Wirth R."/>
            <person name="Sikorski J."/>
            <person name="Brambilla E."/>
            <person name="Misra M."/>
            <person name="Lapidus A."/>
            <person name="Copeland A."/>
            <person name="Nolan M."/>
            <person name="Lucas S."/>
            <person name="Chen F."/>
            <person name="Tice H."/>
            <person name="Cheng J.F."/>
            <person name="Han C."/>
            <person name="Detter J.C."/>
            <person name="Tapia R."/>
            <person name="Bruce D."/>
            <person name="Goodwin L."/>
            <person name="Pitluck S."/>
            <person name="Pati A."/>
            <person name="Anderson I."/>
            <person name="Ivanova N."/>
            <person name="Mavromatis K."/>
            <person name="Mikhailova N."/>
            <person name="Chen A."/>
            <person name="Palaniappan K."/>
            <person name="Bilek Y."/>
            <person name="Hader T."/>
            <person name="Land M."/>
            <person name="Hauser L."/>
            <person name="Chang Y.J."/>
            <person name="Jeffries C.D."/>
            <person name="Tindall B.J."/>
            <person name="Rohde M."/>
            <person name="Goker M."/>
            <person name="Bristow J."/>
            <person name="Eisen J.A."/>
            <person name="Markowitz V."/>
            <person name="Hugenholtz P."/>
            <person name="Kyrpides N.C."/>
            <person name="Klenk H.P."/>
        </authorList>
    </citation>
    <scope>NUCLEOTIDE SEQUENCE [LARGE SCALE GENOMIC DNA]</scope>
    <source>
        <strain evidence="3">DSM 14484 / JCM 11386 / HI 11/12</strain>
    </source>
</reference>
<proteinExistence type="predicted"/>
<accession>D3SN16</accession>
<dbReference type="Pfam" id="PF10418">
    <property type="entry name" value="DHODB_Fe-S_bind"/>
    <property type="match status" value="1"/>
</dbReference>
<dbReference type="Gene3D" id="2.40.30.10">
    <property type="entry name" value="Translation factors"/>
    <property type="match status" value="1"/>
</dbReference>
<dbReference type="KEGG" id="tal:Thal_1517"/>
<dbReference type="eggNOG" id="COG0543">
    <property type="taxonomic scope" value="Bacteria"/>
</dbReference>
<dbReference type="HOGENOM" id="CLU_003827_1_0_0"/>
<dbReference type="InterPro" id="IPR050353">
    <property type="entry name" value="PyrK_electron_transfer"/>
</dbReference>
<evidence type="ECO:0000313" key="3">
    <source>
        <dbReference type="Proteomes" id="UP000002043"/>
    </source>
</evidence>
<dbReference type="EMBL" id="CP001931">
    <property type="protein sequence ID" value="ADC90146.1"/>
    <property type="molecule type" value="Genomic_DNA"/>
</dbReference>
<dbReference type="AlphaFoldDB" id="D3SN16"/>
<dbReference type="OrthoDB" id="9778346at2"/>
<dbReference type="RefSeq" id="WP_012992552.1">
    <property type="nucleotide sequence ID" value="NC_013894.1"/>
</dbReference>